<feature type="region of interest" description="Disordered" evidence="2">
    <location>
        <begin position="1464"/>
        <end position="1484"/>
    </location>
</feature>
<dbReference type="GO" id="GO:0008270">
    <property type="term" value="F:zinc ion binding"/>
    <property type="evidence" value="ECO:0007669"/>
    <property type="project" value="UniProtKB-KW"/>
</dbReference>
<feature type="compositionally biased region" description="Pro residues" evidence="2">
    <location>
        <begin position="500"/>
        <end position="511"/>
    </location>
</feature>
<feature type="compositionally biased region" description="Polar residues" evidence="2">
    <location>
        <begin position="1345"/>
        <end position="1354"/>
    </location>
</feature>
<feature type="region of interest" description="Disordered" evidence="2">
    <location>
        <begin position="1311"/>
        <end position="1411"/>
    </location>
</feature>
<feature type="compositionally biased region" description="Polar residues" evidence="2">
    <location>
        <begin position="790"/>
        <end position="804"/>
    </location>
</feature>
<keyword evidence="1" id="KW-0862">Zinc</keyword>
<protein>
    <recommendedName>
        <fullName evidence="3">C2H2-type domain-containing protein</fullName>
    </recommendedName>
</protein>
<accession>A0A132BCT9</accession>
<keyword evidence="1" id="KW-0863">Zinc-finger</keyword>
<gene>
    <name evidence="4" type="ORF">LY89DRAFT_272095</name>
</gene>
<keyword evidence="5" id="KW-1185">Reference proteome</keyword>
<feature type="compositionally biased region" description="Polar residues" evidence="2">
    <location>
        <begin position="402"/>
        <end position="411"/>
    </location>
</feature>
<reference evidence="4 5" key="1">
    <citation type="submission" date="2015-10" db="EMBL/GenBank/DDBJ databases">
        <title>Full genome of DAOMC 229536 Phialocephala scopiformis, a fungal endophyte of spruce producing the potent anti-insectan compound rugulosin.</title>
        <authorList>
            <consortium name="DOE Joint Genome Institute"/>
            <person name="Walker A.K."/>
            <person name="Frasz S.L."/>
            <person name="Seifert K.A."/>
            <person name="Miller J.D."/>
            <person name="Mondo S.J."/>
            <person name="Labutti K."/>
            <person name="Lipzen A."/>
            <person name="Dockter R."/>
            <person name="Kennedy M."/>
            <person name="Grigoriev I.V."/>
            <person name="Spatafora J.W."/>
        </authorList>
    </citation>
    <scope>NUCLEOTIDE SEQUENCE [LARGE SCALE GENOMIC DNA]</scope>
    <source>
        <strain evidence="4 5">CBS 120377</strain>
    </source>
</reference>
<dbReference type="Pfam" id="PF20222">
    <property type="entry name" value="DUF6581"/>
    <property type="match status" value="1"/>
</dbReference>
<organism evidence="4 5">
    <name type="scientific">Mollisia scopiformis</name>
    <name type="common">Conifer needle endophyte fungus</name>
    <name type="synonym">Phialocephala scopiformis</name>
    <dbReference type="NCBI Taxonomy" id="149040"/>
    <lineage>
        <taxon>Eukaryota</taxon>
        <taxon>Fungi</taxon>
        <taxon>Dikarya</taxon>
        <taxon>Ascomycota</taxon>
        <taxon>Pezizomycotina</taxon>
        <taxon>Leotiomycetes</taxon>
        <taxon>Helotiales</taxon>
        <taxon>Mollisiaceae</taxon>
        <taxon>Mollisia</taxon>
    </lineage>
</organism>
<feature type="region of interest" description="Disordered" evidence="2">
    <location>
        <begin position="663"/>
        <end position="685"/>
    </location>
</feature>
<feature type="region of interest" description="Disordered" evidence="2">
    <location>
        <begin position="759"/>
        <end position="778"/>
    </location>
</feature>
<name>A0A132BCT9_MOLSC</name>
<feature type="region of interest" description="Disordered" evidence="2">
    <location>
        <begin position="598"/>
        <end position="651"/>
    </location>
</feature>
<feature type="compositionally biased region" description="Polar residues" evidence="2">
    <location>
        <begin position="322"/>
        <end position="337"/>
    </location>
</feature>
<feature type="compositionally biased region" description="Polar residues" evidence="2">
    <location>
        <begin position="704"/>
        <end position="716"/>
    </location>
</feature>
<evidence type="ECO:0000259" key="3">
    <source>
        <dbReference type="PROSITE" id="PS50157"/>
    </source>
</evidence>
<feature type="compositionally biased region" description="Low complexity" evidence="2">
    <location>
        <begin position="561"/>
        <end position="572"/>
    </location>
</feature>
<feature type="compositionally biased region" description="Basic and acidic residues" evidence="2">
    <location>
        <begin position="196"/>
        <end position="205"/>
    </location>
</feature>
<feature type="compositionally biased region" description="Basic and acidic residues" evidence="2">
    <location>
        <begin position="514"/>
        <end position="529"/>
    </location>
</feature>
<dbReference type="Proteomes" id="UP000070700">
    <property type="component" value="Unassembled WGS sequence"/>
</dbReference>
<evidence type="ECO:0000256" key="1">
    <source>
        <dbReference type="PROSITE-ProRule" id="PRU00042"/>
    </source>
</evidence>
<feature type="region of interest" description="Disordered" evidence="2">
    <location>
        <begin position="1031"/>
        <end position="1119"/>
    </location>
</feature>
<feature type="compositionally biased region" description="Low complexity" evidence="2">
    <location>
        <begin position="375"/>
        <end position="384"/>
    </location>
</feature>
<dbReference type="RefSeq" id="XP_018064553.1">
    <property type="nucleotide sequence ID" value="XM_018206373.1"/>
</dbReference>
<evidence type="ECO:0000313" key="4">
    <source>
        <dbReference type="EMBL" id="KUJ10198.1"/>
    </source>
</evidence>
<dbReference type="InterPro" id="IPR013087">
    <property type="entry name" value="Znf_C2H2_type"/>
</dbReference>
<dbReference type="GeneID" id="28816099"/>
<dbReference type="InParanoid" id="A0A132BCT9"/>
<dbReference type="PROSITE" id="PS50157">
    <property type="entry name" value="ZINC_FINGER_C2H2_2"/>
    <property type="match status" value="1"/>
</dbReference>
<dbReference type="InterPro" id="IPR046488">
    <property type="entry name" value="Sfc3/Tfc3_C"/>
</dbReference>
<feature type="region of interest" description="Disordered" evidence="2">
    <location>
        <begin position="280"/>
        <end position="345"/>
    </location>
</feature>
<dbReference type="STRING" id="149040.A0A132BCT9"/>
<proteinExistence type="predicted"/>
<feature type="compositionally biased region" description="Low complexity" evidence="2">
    <location>
        <begin position="449"/>
        <end position="465"/>
    </location>
</feature>
<feature type="compositionally biased region" description="Basic and acidic residues" evidence="2">
    <location>
        <begin position="663"/>
        <end position="676"/>
    </location>
</feature>
<feature type="region of interest" description="Disordered" evidence="2">
    <location>
        <begin position="704"/>
        <end position="740"/>
    </location>
</feature>
<feature type="domain" description="C2H2-type" evidence="3">
    <location>
        <begin position="1006"/>
        <end position="1034"/>
    </location>
</feature>
<sequence length="2311" mass="257574">MAKEPDPATGSLLYFLVKLNLSGPEGIAVSELFSKWTTSEEEREEVNAIWKALAAQGDVLWVDGEEPLSQSPLTKHSYDELVAARLGSKKIRLRDPRWDFPSEVPVGKLPWPPILDTEAGRCATHIACHSDIWARYPQWAIIARQPTPIPGWNSWNLAASALSPGRSDAPPETPRRRTARTRLKSGSSSTLRTRRHRDDDERPIREALYTSYEEMQRQEGTSGVYMGLPGTENTQGHSKAKSSLVAVFKHPKLKDDTHLSSGRGSWAPYVAEILQKDLEHVKKTTKRPKRNQSGRKYTKRQKKDVAPDASSPPPSEVPALEHNSTPRVPSRTTNSGTDAFEMDAGALPSNGVASVAVSSQPLGAPNASSFLAPVQQMPQLQQMPGSSAPQPQYRHIDPYSHPIQQNHSDTPQFPPAMEPTQSSPLPATGQLPLGGAAPTQRRSRRTSRQSRQSQSLPSSRSASQPAVPPWPPTTSNQWPQANASTYNSPYQAEHGTAPTAPRPDWPSPSAVPPRHQDHTQQSMARHDNVDYSTGYASLGYTVPPPHNHSLLDRISNLGRATTSYSSPYVTSTKPKPSVNEPPSVKTSFQPIFSAVTPQQSGQNVNLPQDVAANKGNSLGFRDIPAKSITRTTPQPNSRASTPSSAINPNSPAVYQSLNEYFRSREGSHRGASEPIREHRRSSQNNIVQQASSAILNASPALLAGSTQARSHSSHYQQHTKESGSIEVPQEQYHAGPPSPIRSTVSAAADRLQTLLSSNLGQLEEPRDAHIQGGDTDFTPQPLTSTVIALVPSKTSGPNPIYTKSNRSRKRKLSANPTLEDNHEAPKAKTRKRKSSQAPNQAALEQSPVIDVQEPARELTASEEIEELLRAASEQAIPGDQARLPCIFTRYAGNLLLLKDFSTLEFFWTGQNPPQPPLVTIPVLQIAENPITSIRGSKPMQLRVTLKNEDDEEPVIHNFIYGKSAVSSRAATQMREKIVIAMGAERLRTGGNYQRPIEAKEKITKPYLCTLCNARFKNPNGLQYHLTKSNTTCNPGFDPASAKKPRGGRVAPPKEAMEPTPRATRNAKATAKETVDSDAAESSHASESSDDSILEWARKAAGVESPRSTSRATRKAKPTRVYKALNRETEVLGEILASISENLDQDVETPALPAPFPSELPSLSRVASQISSTDELTETVAREMVRALIHANNDVFPGQKSVWMGCVALWLKMHPQTDVLPRSTLCSRVIDDLMDDKKLESTDFTFIDHKSRLVTRNLIYIYGADISGPRTEMLKTSMQEIHPKFFIPSHLAPPPLVLDALQALANRQLARRPVQEEKLAEAGNDDNDLVIFDSASPDSFPEGDLSDSNRSNQGKFATDEDDESESGSEFEMGRRNNTRAVNSRQRRARNSRPPSDKRYRSPTTNARISESLKNRWKDIKAGKLEYPDYSSRRPSGRSRLWGEPIVGQSPSQTWPGANAYLPNSVTGAWDRSTAPKPKPGPKDGKMPFTPRPAEPITFLQAMDGSWSVKPFGHGVKPIYCRPNRRAHGGPNLPSYLKRIEDGHRPIIYPTKDGIYLPTPPSKVTTKQLVQNLSVDIAPMTNPKRRHTRRVNVSMMPPDLPEYLSEDDSASDFEEPTDFVDLASSLRPKRRYTRRSSNIENDKVVYVNDMEWDADIVVLEPKKMQKDAPPNPGLDTIPPRFGLPASMYKGPDLQSIDFPTKYFSVMYTEQKYMGEDMDGPKECSWTLRKLQSTRDLYQVQWVDDFAFTSESIPYHELEADGQVLPIAQPGQVEALLRKRRAKTTLPRKKSHKQITFKPVAGRPSLKERIAWTRSQLAITSDFTTVFRDPKKVSSKFHIEIVEPNKASQKRQRHVPSNMSPADENRFIVAVVVQRILTGGLDLLSDWVLIGTIFQDYTLNFLAEYWKRICEGKEAVIDQLGRDFQAAYPAAYKKGVVPPFDWNDLASNDWDGLISWVQDNVVSVFGLEDAAIPDSREELEEEFDMLESVVEQNWRNMYFAPGSMKYKRIELSSTEPLVTSITKEVSGKDSDETLRSYVRATALTPELDWPVAKLSAREKLASFDEESVERVISSLIASKVLMHRNKGRAVPGRGFEGTDAFYANLRKHMKEPLFIEAITYKRWMDAEFRSGTPCLLVDYMANEGSILVLASLQALGRIRIDLQNLPMEKFGLTESGYETKSIPREKITFDMTITPTPSYLYDEQNEILQSFFELSPPKDEEEGRIPIWYGISGILIPDIWKKVLVAFAQTVALRTGINLDGLTKVFRPTLGKWEVKILMQWGVRARIFECVNENVEGWTVNEWWWALVGRMCTT</sequence>
<evidence type="ECO:0000313" key="5">
    <source>
        <dbReference type="Proteomes" id="UP000070700"/>
    </source>
</evidence>
<keyword evidence="1" id="KW-0479">Metal-binding</keyword>
<feature type="compositionally biased region" description="Polar residues" evidence="2">
    <location>
        <begin position="473"/>
        <end position="490"/>
    </location>
</feature>
<dbReference type="EMBL" id="KQ947430">
    <property type="protein sequence ID" value="KUJ10198.1"/>
    <property type="molecule type" value="Genomic_DNA"/>
</dbReference>
<feature type="region of interest" description="Disordered" evidence="2">
    <location>
        <begin position="364"/>
        <end position="585"/>
    </location>
</feature>
<dbReference type="KEGG" id="psco:LY89DRAFT_272095"/>
<feature type="compositionally biased region" description="Polar residues" evidence="2">
    <location>
        <begin position="628"/>
        <end position="651"/>
    </location>
</feature>
<feature type="compositionally biased region" description="Basic residues" evidence="2">
    <location>
        <begin position="283"/>
        <end position="302"/>
    </location>
</feature>
<evidence type="ECO:0000256" key="2">
    <source>
        <dbReference type="SAM" id="MobiDB-lite"/>
    </source>
</evidence>
<feature type="compositionally biased region" description="Acidic residues" evidence="2">
    <location>
        <begin position="1358"/>
        <end position="1367"/>
    </location>
</feature>
<feature type="region of interest" description="Disordered" evidence="2">
    <location>
        <begin position="790"/>
        <end position="845"/>
    </location>
</feature>
<feature type="region of interest" description="Disordered" evidence="2">
    <location>
        <begin position="162"/>
        <end position="241"/>
    </location>
</feature>
<dbReference type="OrthoDB" id="5403573at2759"/>